<dbReference type="GO" id="GO:0016020">
    <property type="term" value="C:membrane"/>
    <property type="evidence" value="ECO:0007669"/>
    <property type="project" value="GOC"/>
</dbReference>
<dbReference type="InterPro" id="IPR020573">
    <property type="entry name" value="UDP_GlcNAc_AcTrfase_non-rep"/>
</dbReference>
<dbReference type="CDD" id="cd03352">
    <property type="entry name" value="LbH_LpxD"/>
    <property type="match status" value="1"/>
</dbReference>
<dbReference type="GO" id="GO:0016410">
    <property type="term" value="F:N-acyltransferase activity"/>
    <property type="evidence" value="ECO:0007669"/>
    <property type="project" value="InterPro"/>
</dbReference>
<dbReference type="InterPro" id="IPR001451">
    <property type="entry name" value="Hexapep"/>
</dbReference>
<dbReference type="AlphaFoldDB" id="Q6Q8S9"/>
<evidence type="ECO:0000313" key="9">
    <source>
        <dbReference type="EMBL" id="AAS73138.1"/>
    </source>
</evidence>
<dbReference type="NCBIfam" id="NF002060">
    <property type="entry name" value="PRK00892.1"/>
    <property type="match status" value="1"/>
</dbReference>
<dbReference type="InterPro" id="IPR007691">
    <property type="entry name" value="LpxD"/>
</dbReference>
<feature type="domain" description="Mannose-1-phosphate guanyltransferase C-terminal" evidence="8">
    <location>
        <begin position="107"/>
        <end position="165"/>
    </location>
</feature>
<gene>
    <name evidence="9" type="ORF">Red20E09_142</name>
</gene>
<dbReference type="PANTHER" id="PTHR43378:SF2">
    <property type="entry name" value="UDP-3-O-ACYLGLUCOSAMINE N-ACYLTRANSFERASE 1, MITOCHONDRIAL-RELATED"/>
    <property type="match status" value="1"/>
</dbReference>
<dbReference type="Pfam" id="PF25087">
    <property type="entry name" value="GMPPB_C"/>
    <property type="match status" value="1"/>
</dbReference>
<proteinExistence type="predicted"/>
<dbReference type="InterPro" id="IPR056729">
    <property type="entry name" value="GMPPB_C"/>
</dbReference>
<dbReference type="Pfam" id="PF00132">
    <property type="entry name" value="Hexapep"/>
    <property type="match status" value="1"/>
</dbReference>
<sequence length="311" mass="33236">MSKQISFKLEELAKLINGKVIGDSNAVVDNLSTIQNANSSSVTFLSNAKYIDLLNNSKASAVVVDINFKEDNRFNYIKCNDPYIAYAQLSKIFKHDSEIKIPCIHKSATVSKDAEVHKDVYIGPNVFIGPNCKVHSGVEIHANCSLVRDVTVGSNSIIHHGTILGSEGFGYAPSDDGYVKIEQLGGLSLGKNVEIGANCTIDRGALDDTQIHDGVKLDNLVHIAHNVVLGKNSAIAASCAIAGSSVIGENFQMGGLSGVLGHLSICNDVTVGAHTLITKNIEKPGNYVGIMPAQKHQDWAKSSVLIKKLSK</sequence>
<evidence type="ECO:0000259" key="8">
    <source>
        <dbReference type="Pfam" id="PF25087"/>
    </source>
</evidence>
<evidence type="ECO:0000256" key="1">
    <source>
        <dbReference type="ARBA" id="ARBA00022516"/>
    </source>
</evidence>
<dbReference type="EMBL" id="AY552545">
    <property type="protein sequence ID" value="AAS73138.1"/>
    <property type="molecule type" value="Genomic_DNA"/>
</dbReference>
<accession>Q6Q8S9</accession>
<evidence type="ECO:0000256" key="4">
    <source>
        <dbReference type="ARBA" id="ARBA00022737"/>
    </source>
</evidence>
<keyword evidence="1" id="KW-0444">Lipid biosynthesis</keyword>
<dbReference type="Gene3D" id="3.40.1390.10">
    <property type="entry name" value="MurE/MurF, N-terminal domain"/>
    <property type="match status" value="1"/>
</dbReference>
<keyword evidence="6 9" id="KW-0012">Acyltransferase</keyword>
<evidence type="ECO:0000259" key="7">
    <source>
        <dbReference type="Pfam" id="PF04613"/>
    </source>
</evidence>
<keyword evidence="2" id="KW-0441">Lipid A biosynthesis</keyword>
<dbReference type="Gene3D" id="2.160.10.10">
    <property type="entry name" value="Hexapeptide repeat proteins"/>
    <property type="match status" value="1"/>
</dbReference>
<dbReference type="GO" id="GO:0009245">
    <property type="term" value="P:lipid A biosynthetic process"/>
    <property type="evidence" value="ECO:0007669"/>
    <property type="project" value="UniProtKB-KW"/>
</dbReference>
<dbReference type="SUPFAM" id="SSF51161">
    <property type="entry name" value="Trimeric LpxA-like enzymes"/>
    <property type="match status" value="1"/>
</dbReference>
<keyword evidence="4" id="KW-0677">Repeat</keyword>
<reference evidence="9" key="2">
    <citation type="submission" date="2005-12" db="EMBL/GenBank/DDBJ databases">
        <authorList>
            <person name="Sabehi G."/>
            <person name="Beja O."/>
        </authorList>
    </citation>
    <scope>NUCLEOTIDE SEQUENCE</scope>
</reference>
<protein>
    <submittedName>
        <fullName evidence="9">Predicted UDP-3-O-[3-hydroxymyristoyl] glucosamine N-acyltransferase</fullName>
    </submittedName>
</protein>
<evidence type="ECO:0000256" key="6">
    <source>
        <dbReference type="ARBA" id="ARBA00023315"/>
    </source>
</evidence>
<dbReference type="NCBIfam" id="TIGR01853">
    <property type="entry name" value="lipid_A_lpxD"/>
    <property type="match status" value="1"/>
</dbReference>
<evidence type="ECO:0000256" key="3">
    <source>
        <dbReference type="ARBA" id="ARBA00022679"/>
    </source>
</evidence>
<keyword evidence="5" id="KW-0443">Lipid metabolism</keyword>
<keyword evidence="3 9" id="KW-0808">Transferase</keyword>
<reference evidence="9" key="1">
    <citation type="journal article" date="2004" name="Environ. Microbiol.">
        <title>Different SAR86 subgroups harbour divergent proteorhodopsins.</title>
        <authorList>
            <person name="Sabehi G."/>
            <person name="Beja O."/>
            <person name="Suzuki M.T."/>
            <person name="Preston C.M."/>
            <person name="DeLong E.F."/>
        </authorList>
    </citation>
    <scope>NUCLEOTIDE SEQUENCE</scope>
</reference>
<evidence type="ECO:0000256" key="5">
    <source>
        <dbReference type="ARBA" id="ARBA00023098"/>
    </source>
</evidence>
<feature type="domain" description="UDP-3-O-[3-hydroxymyristoyl] glucosamine N-acyltransferase non-repeat region" evidence="7">
    <location>
        <begin position="26"/>
        <end position="91"/>
    </location>
</feature>
<evidence type="ECO:0000256" key="2">
    <source>
        <dbReference type="ARBA" id="ARBA00022556"/>
    </source>
</evidence>
<dbReference type="Pfam" id="PF04613">
    <property type="entry name" value="LpxD"/>
    <property type="match status" value="1"/>
</dbReference>
<name>Q6Q8S9_9GAMM</name>
<dbReference type="PANTHER" id="PTHR43378">
    <property type="entry name" value="UDP-3-O-ACYLGLUCOSAMINE N-ACYLTRANSFERASE"/>
    <property type="match status" value="1"/>
</dbReference>
<organism evidence="9">
    <name type="scientific">uncultured marine gamma proteobacterium EBAC20E09</name>
    <dbReference type="NCBI Taxonomy" id="266134"/>
    <lineage>
        <taxon>Bacteria</taxon>
        <taxon>Pseudomonadati</taxon>
        <taxon>Pseudomonadota</taxon>
        <taxon>Gammaproteobacteria</taxon>
        <taxon>SAR86 cluster</taxon>
        <taxon>environmental samples</taxon>
    </lineage>
</organism>
<dbReference type="InterPro" id="IPR011004">
    <property type="entry name" value="Trimer_LpxA-like_sf"/>
</dbReference>